<evidence type="ECO:0000256" key="4">
    <source>
        <dbReference type="PIRSR" id="PIRSR015582-1"/>
    </source>
</evidence>
<dbReference type="SUPFAM" id="SSF51621">
    <property type="entry name" value="Phosphoenolpyruvate/pyruvate domain"/>
    <property type="match status" value="1"/>
</dbReference>
<dbReference type="Gene3D" id="3.20.20.60">
    <property type="entry name" value="Phosphoenolpyruvate-binding domains"/>
    <property type="match status" value="1"/>
</dbReference>
<evidence type="ECO:0000256" key="5">
    <source>
        <dbReference type="PIRSR" id="PIRSR015582-2"/>
    </source>
</evidence>
<dbReference type="PANTHER" id="PTHR32308">
    <property type="entry name" value="LYASE BETA SUBUNIT, PUTATIVE (AFU_ORTHOLOGUE AFUA_4G13030)-RELATED"/>
    <property type="match status" value="1"/>
</dbReference>
<evidence type="ECO:0000256" key="1">
    <source>
        <dbReference type="ARBA" id="ARBA00001946"/>
    </source>
</evidence>
<dbReference type="InterPro" id="IPR015813">
    <property type="entry name" value="Pyrv/PenolPyrv_kinase-like_dom"/>
</dbReference>
<dbReference type="InterPro" id="IPR040442">
    <property type="entry name" value="Pyrv_kinase-like_dom_sf"/>
</dbReference>
<dbReference type="EMBL" id="BAWF01000013">
    <property type="protein sequence ID" value="GAF44482.1"/>
    <property type="molecule type" value="Genomic_DNA"/>
</dbReference>
<evidence type="ECO:0000256" key="2">
    <source>
        <dbReference type="ARBA" id="ARBA00022723"/>
    </source>
</evidence>
<dbReference type="PIRSF" id="PIRSF015582">
    <property type="entry name" value="Cit_lyase_B"/>
    <property type="match status" value="1"/>
</dbReference>
<reference evidence="7 8" key="1">
    <citation type="submission" date="2014-02" db="EMBL/GenBank/DDBJ databases">
        <title>Whole genome shotgun sequence of Rhodococcus wratislaviensis NBRC 100605.</title>
        <authorList>
            <person name="Hosoyama A."/>
            <person name="Tsuchikane K."/>
            <person name="Yoshida I."/>
            <person name="Ohji S."/>
            <person name="Ichikawa N."/>
            <person name="Yamazoe A."/>
            <person name="Fujita N."/>
        </authorList>
    </citation>
    <scope>NUCLEOTIDE SEQUENCE [LARGE SCALE GENOMIC DNA]</scope>
    <source>
        <strain evidence="7 8">NBRC 100605</strain>
    </source>
</reference>
<proteinExistence type="predicted"/>
<comment type="caution">
    <text evidence="7">The sequence shown here is derived from an EMBL/GenBank/DDBJ whole genome shotgun (WGS) entry which is preliminary data.</text>
</comment>
<dbReference type="GO" id="GO:0000287">
    <property type="term" value="F:magnesium ion binding"/>
    <property type="evidence" value="ECO:0007669"/>
    <property type="project" value="TreeGrafter"/>
</dbReference>
<feature type="binding site" evidence="4">
    <location>
        <position position="66"/>
    </location>
    <ligand>
        <name>substrate</name>
    </ligand>
</feature>
<dbReference type="PANTHER" id="PTHR32308:SF0">
    <property type="entry name" value="HPCH_HPAI ALDOLASE_CITRATE LYASE DOMAIN-CONTAINING PROTEIN"/>
    <property type="match status" value="1"/>
</dbReference>
<keyword evidence="8" id="KW-1185">Reference proteome</keyword>
<feature type="binding site" evidence="5">
    <location>
        <position position="129"/>
    </location>
    <ligand>
        <name>Mg(2+)</name>
        <dbReference type="ChEBI" id="CHEBI:18420"/>
    </ligand>
</feature>
<dbReference type="Pfam" id="PF03328">
    <property type="entry name" value="HpcH_HpaI"/>
    <property type="match status" value="1"/>
</dbReference>
<dbReference type="Proteomes" id="UP000019491">
    <property type="component" value="Unassembled WGS sequence"/>
</dbReference>
<evidence type="ECO:0000313" key="7">
    <source>
        <dbReference type="EMBL" id="GAF44482.1"/>
    </source>
</evidence>
<evidence type="ECO:0000259" key="6">
    <source>
        <dbReference type="Pfam" id="PF03328"/>
    </source>
</evidence>
<dbReference type="InterPro" id="IPR011206">
    <property type="entry name" value="Citrate_lyase_beta/mcl1/mcl2"/>
</dbReference>
<feature type="binding site" evidence="4">
    <location>
        <position position="129"/>
    </location>
    <ligand>
        <name>substrate</name>
    </ligand>
</feature>
<comment type="cofactor">
    <cofactor evidence="1">
        <name>Mg(2+)</name>
        <dbReference type="ChEBI" id="CHEBI:18420"/>
    </cofactor>
</comment>
<gene>
    <name evidence="7" type="ORF">RW1_013_01050</name>
</gene>
<name>X0Q0Y1_RHOWR</name>
<dbReference type="RefSeq" id="WP_158461283.1">
    <property type="nucleotide sequence ID" value="NZ_BAWF01000013.1"/>
</dbReference>
<feature type="binding site" evidence="5">
    <location>
        <position position="156"/>
    </location>
    <ligand>
        <name>Mg(2+)</name>
        <dbReference type="ChEBI" id="CHEBI:18420"/>
    </ligand>
</feature>
<dbReference type="GO" id="GO:0006107">
    <property type="term" value="P:oxaloacetate metabolic process"/>
    <property type="evidence" value="ECO:0007669"/>
    <property type="project" value="TreeGrafter"/>
</dbReference>
<accession>X0Q0Y1</accession>
<evidence type="ECO:0000313" key="8">
    <source>
        <dbReference type="Proteomes" id="UP000019491"/>
    </source>
</evidence>
<keyword evidence="3 5" id="KW-0460">Magnesium</keyword>
<sequence>MTPLRSLLFCPATEPTKVLKIPSLNADAAAIDLEDAVSDSEKTAARAIALDTIADPIFDTNPVYVRVNSFGTGRTPDDIRSVVHPNLTGIVLAKTDDADSVREASRILDEAERAAGLPQGQVTILPLLETASGVYHAADILAASPRVVTGIFGFVDYMLDVGIHAIDHTPDADELLYARSAVVMAARVAGVTPPLDGPFLGVGNPEAFLRQCQQARSLGYRGKMLIHPSQIQPSHQGFAPSPDEVEQAQRILDQFADAERRGLGAIVVDGRLVDYPVKYRAEHIVNSAADTVY</sequence>
<evidence type="ECO:0000256" key="3">
    <source>
        <dbReference type="ARBA" id="ARBA00022842"/>
    </source>
</evidence>
<dbReference type="OrthoDB" id="5172636at2"/>
<keyword evidence="7" id="KW-0456">Lyase</keyword>
<feature type="domain" description="HpcH/HpaI aldolase/citrate lyase" evidence="6">
    <location>
        <begin position="5"/>
        <end position="228"/>
    </location>
</feature>
<dbReference type="AlphaFoldDB" id="X0Q0Y1"/>
<organism evidence="7 8">
    <name type="scientific">Rhodococcus wratislaviensis NBRC 100605</name>
    <dbReference type="NCBI Taxonomy" id="1219028"/>
    <lineage>
        <taxon>Bacteria</taxon>
        <taxon>Bacillati</taxon>
        <taxon>Actinomycetota</taxon>
        <taxon>Actinomycetes</taxon>
        <taxon>Mycobacteriales</taxon>
        <taxon>Nocardiaceae</taxon>
        <taxon>Rhodococcus</taxon>
    </lineage>
</organism>
<dbReference type="GO" id="GO:0016829">
    <property type="term" value="F:lyase activity"/>
    <property type="evidence" value="ECO:0007669"/>
    <property type="project" value="UniProtKB-KW"/>
</dbReference>
<dbReference type="InterPro" id="IPR005000">
    <property type="entry name" value="Aldolase/citrate-lyase_domain"/>
</dbReference>
<keyword evidence="2 5" id="KW-0479">Metal-binding</keyword>
<protein>
    <submittedName>
        <fullName evidence="7">Putative citrate lyase beta chain</fullName>
    </submittedName>
</protein>